<dbReference type="Pfam" id="PF14432">
    <property type="entry name" value="DYW_deaminase"/>
    <property type="match status" value="1"/>
</dbReference>
<organism evidence="14">
    <name type="scientific">Selaginella moellendorffii</name>
    <name type="common">Spikemoss</name>
    <dbReference type="NCBI Taxonomy" id="88036"/>
    <lineage>
        <taxon>Eukaryota</taxon>
        <taxon>Viridiplantae</taxon>
        <taxon>Streptophyta</taxon>
        <taxon>Embryophyta</taxon>
        <taxon>Tracheophyta</taxon>
        <taxon>Lycopodiopsida</taxon>
        <taxon>Selaginellales</taxon>
        <taxon>Selaginellaceae</taxon>
        <taxon>Selaginella</taxon>
    </lineage>
</organism>
<evidence type="ECO:0000313" key="14">
    <source>
        <dbReference type="Proteomes" id="UP000001514"/>
    </source>
</evidence>
<dbReference type="STRING" id="88036.D8RCN0"/>
<dbReference type="FunFam" id="3.80.10.10:FF:000095">
    <property type="entry name" value="LRR receptor-like serine/threonine-protein kinase GSO1"/>
    <property type="match status" value="2"/>
</dbReference>
<evidence type="ECO:0000256" key="2">
    <source>
        <dbReference type="ARBA" id="ARBA00009592"/>
    </source>
</evidence>
<evidence type="ECO:0000256" key="9">
    <source>
        <dbReference type="ARBA" id="ARBA00023136"/>
    </source>
</evidence>
<sequence length="1082" mass="118379">MYAAAKRFDDARRVLKEMEERGVTSPVAVSYIEIDNELHMFTSGGRDEQHEGHDGRTMERVRSLLLELLEPMKQAGYVPDTREVYLEQQGGTSEEEKQRSLCFHSKRLAIAYGLIAAKDPDDSSPLGVVNSHRVCSDCHSLSDIIEKGIFVRDGSRFHHFEKGACSCGDHWSLLGLGNTSDWTVENSDRACTDWKGVICNSDDSEVVELHLAGNGFTGEISSPALGQLASLRVLDVSKNRLVGSLPAELGLLQSLQALDVSGNRLTGSLPRDLGNCSALRFLNAQQNQLQGPIPPQLGALQRLEILVLDNNRLSGSLPPSLANCSKLQEIWLTSNDVEGEIPQEVGAMQELRVFFVERNRLEGLIPPVFANCSSLELLALGENSLGGRIPDELGRLENLVALSLYSLQQLEGPIPPEIGNNSKLEWFDINGNSLMHGSIPVSLLQLPRLATLQLSYFNNTSDRPVPEQLWNMTQLEFLGMGRTNSRGILSPIVGNLTRLRSLALNGNRFEGSVPDELSKCPRMETLILSDNRLLGGVPRSLGTLERLRLLMLDGNQLSGAIPEELGNCTNLEELVLERNFFRGAIPESIARMAKLRSLLLYGNQLSGVIPAPASPEMIDMRLHGNSLSGSIPPSVGNLSKLSILYLSNNKLDGSIPATLGQLRRLTQVDFSENQLTGGIPGSLASCDSLQLLDLSSNLLSGEIPASIGEWTGFQTADKNQALNISSMTPAGVFPENSTDAYRRTVSEDLAGIVDGHTYQQYARELEVPGVLDLSANQLTGEIPASLGKLAGVRELNLSHNRLSGGIPWTLGEMTSMAVLDLSFNRINGMIPGGLARLHLLKDLRVVFNDLEGRIPETLEFGASSYEGNPGLCGEPLSRPCEGDGLVDVGDGATWWKENVSNGAFVVGFLGLKQILAGILRKHARQITRRGYILLKPAKSSSFLDYYLNFCSVKVQAQFTLMEPIDLEHFMQTEYEDARTLAQPTLAARHPVAAWNNIYAGTSKPHEFVLCFLLVESKYDQFGFQSYRNKSHMVLLVQSVAAVQCSRSVSEEVKIPKGVEIVNDIEQNGEVCETNFFDPGEGV</sequence>
<dbReference type="SUPFAM" id="SSF52047">
    <property type="entry name" value="RNI-like"/>
    <property type="match status" value="1"/>
</dbReference>
<evidence type="ECO:0000256" key="8">
    <source>
        <dbReference type="ARBA" id="ARBA00022989"/>
    </source>
</evidence>
<dbReference type="eggNOG" id="KOG4197">
    <property type="taxonomic scope" value="Eukaryota"/>
</dbReference>
<evidence type="ECO:0000256" key="11">
    <source>
        <dbReference type="ARBA" id="ARBA00023180"/>
    </source>
</evidence>
<dbReference type="InterPro" id="IPR032867">
    <property type="entry name" value="DYW_dom"/>
</dbReference>
<evidence type="ECO:0000256" key="1">
    <source>
        <dbReference type="ARBA" id="ARBA00004162"/>
    </source>
</evidence>
<dbReference type="SUPFAM" id="SSF52058">
    <property type="entry name" value="L domain-like"/>
    <property type="match status" value="1"/>
</dbReference>
<keyword evidence="4" id="KW-0433">Leucine-rich repeat</keyword>
<evidence type="ECO:0000256" key="7">
    <source>
        <dbReference type="ARBA" id="ARBA00022737"/>
    </source>
</evidence>
<name>D8RCN0_SELML</name>
<evidence type="ECO:0000256" key="10">
    <source>
        <dbReference type="ARBA" id="ARBA00023170"/>
    </source>
</evidence>
<evidence type="ECO:0000259" key="12">
    <source>
        <dbReference type="Pfam" id="PF14432"/>
    </source>
</evidence>
<dbReference type="OMA" id="KHARQIT"/>
<keyword evidence="6" id="KW-0732">Signal</keyword>
<proteinExistence type="inferred from homology"/>
<keyword evidence="7" id="KW-0677">Repeat</keyword>
<keyword evidence="8" id="KW-1133">Transmembrane helix</keyword>
<dbReference type="InterPro" id="IPR001611">
    <property type="entry name" value="Leu-rich_rpt"/>
</dbReference>
<keyword evidence="3" id="KW-1003">Cell membrane</keyword>
<comment type="similarity">
    <text evidence="2">Belongs to the RLP family.</text>
</comment>
<keyword evidence="11" id="KW-0325">Glycoprotein</keyword>
<evidence type="ECO:0000256" key="5">
    <source>
        <dbReference type="ARBA" id="ARBA00022692"/>
    </source>
</evidence>
<keyword evidence="9" id="KW-0472">Membrane</keyword>
<dbReference type="Pfam" id="PF00560">
    <property type="entry name" value="LRR_1"/>
    <property type="match status" value="4"/>
</dbReference>
<dbReference type="EMBL" id="GL377576">
    <property type="protein sequence ID" value="EFJ30159.1"/>
    <property type="molecule type" value="Genomic_DNA"/>
</dbReference>
<evidence type="ECO:0000256" key="6">
    <source>
        <dbReference type="ARBA" id="ARBA00022729"/>
    </source>
</evidence>
<evidence type="ECO:0000256" key="4">
    <source>
        <dbReference type="ARBA" id="ARBA00022614"/>
    </source>
</evidence>
<dbReference type="SMART" id="SM00369">
    <property type="entry name" value="LRR_TYP"/>
    <property type="match status" value="8"/>
</dbReference>
<dbReference type="Proteomes" id="UP000001514">
    <property type="component" value="Unassembled WGS sequence"/>
</dbReference>
<keyword evidence="14" id="KW-1185">Reference proteome</keyword>
<dbReference type="Pfam" id="PF13855">
    <property type="entry name" value="LRR_8"/>
    <property type="match status" value="3"/>
</dbReference>
<feature type="domain" description="DYW" evidence="12">
    <location>
        <begin position="76"/>
        <end position="171"/>
    </location>
</feature>
<dbReference type="Gramene" id="EFJ30159">
    <property type="protein sequence ID" value="EFJ30159"/>
    <property type="gene ID" value="SELMODRAFT_409847"/>
</dbReference>
<evidence type="ECO:0000256" key="3">
    <source>
        <dbReference type="ARBA" id="ARBA00022475"/>
    </source>
</evidence>
<dbReference type="InterPro" id="IPR032675">
    <property type="entry name" value="LRR_dom_sf"/>
</dbReference>
<keyword evidence="5" id="KW-0812">Transmembrane</keyword>
<dbReference type="GO" id="GO:0008270">
    <property type="term" value="F:zinc ion binding"/>
    <property type="evidence" value="ECO:0007669"/>
    <property type="project" value="InterPro"/>
</dbReference>
<accession>D8RCN0</accession>
<evidence type="ECO:0000313" key="13">
    <source>
        <dbReference type="EMBL" id="EFJ30159.1"/>
    </source>
</evidence>
<reference evidence="13 14" key="1">
    <citation type="journal article" date="2011" name="Science">
        <title>The Selaginella genome identifies genetic changes associated with the evolution of vascular plants.</title>
        <authorList>
            <person name="Banks J.A."/>
            <person name="Nishiyama T."/>
            <person name="Hasebe M."/>
            <person name="Bowman J.L."/>
            <person name="Gribskov M."/>
            <person name="dePamphilis C."/>
            <person name="Albert V.A."/>
            <person name="Aono N."/>
            <person name="Aoyama T."/>
            <person name="Ambrose B.A."/>
            <person name="Ashton N.W."/>
            <person name="Axtell M.J."/>
            <person name="Barker E."/>
            <person name="Barker M.S."/>
            <person name="Bennetzen J.L."/>
            <person name="Bonawitz N.D."/>
            <person name="Chapple C."/>
            <person name="Cheng C."/>
            <person name="Correa L.G."/>
            <person name="Dacre M."/>
            <person name="DeBarry J."/>
            <person name="Dreyer I."/>
            <person name="Elias M."/>
            <person name="Engstrom E.M."/>
            <person name="Estelle M."/>
            <person name="Feng L."/>
            <person name="Finet C."/>
            <person name="Floyd S.K."/>
            <person name="Frommer W.B."/>
            <person name="Fujita T."/>
            <person name="Gramzow L."/>
            <person name="Gutensohn M."/>
            <person name="Harholt J."/>
            <person name="Hattori M."/>
            <person name="Heyl A."/>
            <person name="Hirai T."/>
            <person name="Hiwatashi Y."/>
            <person name="Ishikawa M."/>
            <person name="Iwata M."/>
            <person name="Karol K.G."/>
            <person name="Koehler B."/>
            <person name="Kolukisaoglu U."/>
            <person name="Kubo M."/>
            <person name="Kurata T."/>
            <person name="Lalonde S."/>
            <person name="Li K."/>
            <person name="Li Y."/>
            <person name="Litt A."/>
            <person name="Lyons E."/>
            <person name="Manning G."/>
            <person name="Maruyama T."/>
            <person name="Michael T.P."/>
            <person name="Mikami K."/>
            <person name="Miyazaki S."/>
            <person name="Morinaga S."/>
            <person name="Murata T."/>
            <person name="Mueller-Roeber B."/>
            <person name="Nelson D.R."/>
            <person name="Obara M."/>
            <person name="Oguri Y."/>
            <person name="Olmstead R.G."/>
            <person name="Onodera N."/>
            <person name="Petersen B.L."/>
            <person name="Pils B."/>
            <person name="Prigge M."/>
            <person name="Rensing S.A."/>
            <person name="Riano-Pachon D.M."/>
            <person name="Roberts A.W."/>
            <person name="Sato Y."/>
            <person name="Scheller H.V."/>
            <person name="Schulz B."/>
            <person name="Schulz C."/>
            <person name="Shakirov E.V."/>
            <person name="Shibagaki N."/>
            <person name="Shinohara N."/>
            <person name="Shippen D.E."/>
            <person name="Soerensen I."/>
            <person name="Sotooka R."/>
            <person name="Sugimoto N."/>
            <person name="Sugita M."/>
            <person name="Sumikawa N."/>
            <person name="Tanurdzic M."/>
            <person name="Theissen G."/>
            <person name="Ulvskov P."/>
            <person name="Wakazuki S."/>
            <person name="Weng J.K."/>
            <person name="Willats W.W."/>
            <person name="Wipf D."/>
            <person name="Wolf P.G."/>
            <person name="Yang L."/>
            <person name="Zimmer A.D."/>
            <person name="Zhu Q."/>
            <person name="Mitros T."/>
            <person name="Hellsten U."/>
            <person name="Loque D."/>
            <person name="Otillar R."/>
            <person name="Salamov A."/>
            <person name="Schmutz J."/>
            <person name="Shapiro H."/>
            <person name="Lindquist E."/>
            <person name="Lucas S."/>
            <person name="Rokhsar D."/>
            <person name="Grigoriev I.V."/>
        </authorList>
    </citation>
    <scope>NUCLEOTIDE SEQUENCE [LARGE SCALE GENOMIC DNA]</scope>
</reference>
<dbReference type="PANTHER" id="PTHR27000:SF642">
    <property type="entry name" value="INACTIVE LEUCINE-RICH REPEAT RECEPTOR KINASE XIAO-RELATED"/>
    <property type="match status" value="1"/>
</dbReference>
<protein>
    <recommendedName>
        <fullName evidence="12">DYW domain-containing protein</fullName>
    </recommendedName>
</protein>
<dbReference type="AlphaFoldDB" id="D8RCN0"/>
<dbReference type="HOGENOM" id="CLU_000288_22_9_1"/>
<dbReference type="InParanoid" id="D8RCN0"/>
<comment type="subcellular location">
    <subcellularLocation>
        <location evidence="1">Cell membrane</location>
        <topology evidence="1">Single-pass membrane protein</topology>
    </subcellularLocation>
</comment>
<dbReference type="PANTHER" id="PTHR27000">
    <property type="entry name" value="LEUCINE-RICH REPEAT RECEPTOR-LIKE PROTEIN KINASE FAMILY PROTEIN-RELATED"/>
    <property type="match status" value="1"/>
</dbReference>
<dbReference type="GO" id="GO:0005886">
    <property type="term" value="C:plasma membrane"/>
    <property type="evidence" value="ECO:0007669"/>
    <property type="project" value="UniProtKB-SubCell"/>
</dbReference>
<dbReference type="InterPro" id="IPR003591">
    <property type="entry name" value="Leu-rich_rpt_typical-subtyp"/>
</dbReference>
<gene>
    <name evidence="13" type="ORF">SELMODRAFT_409847</name>
</gene>
<dbReference type="KEGG" id="smo:SELMODRAFT_409847"/>
<keyword evidence="10" id="KW-0675">Receptor</keyword>
<dbReference type="Gene3D" id="3.80.10.10">
    <property type="entry name" value="Ribonuclease Inhibitor"/>
    <property type="match status" value="3"/>
</dbReference>
<dbReference type="FunFam" id="3.80.10.10:FF:000111">
    <property type="entry name" value="LRR receptor-like serine/threonine-protein kinase ERECTA"/>
    <property type="match status" value="1"/>
</dbReference>